<dbReference type="Proteomes" id="UP000234790">
    <property type="component" value="Chromosome"/>
</dbReference>
<dbReference type="InterPro" id="IPR009296">
    <property type="entry name" value="DUF951"/>
</dbReference>
<accession>A0A2K9LVJ4</accession>
<evidence type="ECO:0000313" key="2">
    <source>
        <dbReference type="Proteomes" id="UP000234790"/>
    </source>
</evidence>
<organism evidence="1 2">
    <name type="scientific">Spiroplasma monobiae MQ-1</name>
    <dbReference type="NCBI Taxonomy" id="1336748"/>
    <lineage>
        <taxon>Bacteria</taxon>
        <taxon>Bacillati</taxon>
        <taxon>Mycoplasmatota</taxon>
        <taxon>Mollicutes</taxon>
        <taxon>Entomoplasmatales</taxon>
        <taxon>Spiroplasmataceae</taxon>
        <taxon>Spiroplasma</taxon>
    </lineage>
</organism>
<dbReference type="RefSeq" id="WP_101781070.1">
    <property type="nucleotide sequence ID" value="NZ_CP025543.1"/>
</dbReference>
<gene>
    <name evidence="1" type="ORF">SMONO_v1c07870</name>
</gene>
<sequence>MTINVGDKIYLKKSHPSKTIYWTVLRVGTIYKLQSNLESNLIVEFKKENLIKNIKRIESGD</sequence>
<evidence type="ECO:0008006" key="3">
    <source>
        <dbReference type="Google" id="ProtNLM"/>
    </source>
</evidence>
<reference evidence="1 2" key="1">
    <citation type="submission" date="2017-12" db="EMBL/GenBank/DDBJ databases">
        <title>Complete genome sequence of Spiroplasma monobiae MQ-1 (ATCC 33825).</title>
        <authorList>
            <person name="Tsai Y.-M."/>
            <person name="Lo W.-S."/>
            <person name="Wu P.-S."/>
            <person name="Cho S.-T."/>
            <person name="Kuo C.-H."/>
        </authorList>
    </citation>
    <scope>NUCLEOTIDE SEQUENCE [LARGE SCALE GENOMIC DNA]</scope>
    <source>
        <strain evidence="1 2">MQ-1</strain>
    </source>
</reference>
<protein>
    <recommendedName>
        <fullName evidence="3">DUF951 domain-containing protein</fullName>
    </recommendedName>
</protein>
<name>A0A2K9LVJ4_SPISQ</name>
<dbReference type="KEGG" id="smoo:SMONO_v1c07870"/>
<dbReference type="Pfam" id="PF06107">
    <property type="entry name" value="DUF951"/>
    <property type="match status" value="1"/>
</dbReference>
<keyword evidence="2" id="KW-1185">Reference proteome</keyword>
<dbReference type="EMBL" id="CP025543">
    <property type="protein sequence ID" value="AUM63036.1"/>
    <property type="molecule type" value="Genomic_DNA"/>
</dbReference>
<proteinExistence type="predicted"/>
<evidence type="ECO:0000313" key="1">
    <source>
        <dbReference type="EMBL" id="AUM63036.1"/>
    </source>
</evidence>
<dbReference type="AlphaFoldDB" id="A0A2K9LVJ4"/>